<feature type="compositionally biased region" description="Low complexity" evidence="8">
    <location>
        <begin position="39"/>
        <end position="53"/>
    </location>
</feature>
<evidence type="ECO:0000256" key="6">
    <source>
        <dbReference type="ARBA" id="ARBA00023180"/>
    </source>
</evidence>
<dbReference type="GO" id="GO:0016491">
    <property type="term" value="F:oxidoreductase activity"/>
    <property type="evidence" value="ECO:0007669"/>
    <property type="project" value="InterPro"/>
</dbReference>
<dbReference type="CDD" id="cd13857">
    <property type="entry name" value="CuRO_1_Diphenol_Ox"/>
    <property type="match status" value="1"/>
</dbReference>
<name>A0A427YA26_9TREE</name>
<dbReference type="GeneID" id="39585017"/>
<feature type="compositionally biased region" description="Gly residues" evidence="8">
    <location>
        <begin position="54"/>
        <end position="68"/>
    </location>
</feature>
<dbReference type="Pfam" id="PF00394">
    <property type="entry name" value="Cu-oxidase"/>
    <property type="match status" value="1"/>
</dbReference>
<feature type="chain" id="PRO_5019301387" evidence="9">
    <location>
        <begin position="21"/>
        <end position="683"/>
    </location>
</feature>
<feature type="compositionally biased region" description="Polar residues" evidence="8">
    <location>
        <begin position="418"/>
        <end position="433"/>
    </location>
</feature>
<dbReference type="OrthoDB" id="2121828at2759"/>
<organism evidence="13 14">
    <name type="scientific">Apiotrichum porosum</name>
    <dbReference type="NCBI Taxonomy" id="105984"/>
    <lineage>
        <taxon>Eukaryota</taxon>
        <taxon>Fungi</taxon>
        <taxon>Dikarya</taxon>
        <taxon>Basidiomycota</taxon>
        <taxon>Agaricomycotina</taxon>
        <taxon>Tremellomycetes</taxon>
        <taxon>Trichosporonales</taxon>
        <taxon>Trichosporonaceae</taxon>
        <taxon>Apiotrichum</taxon>
    </lineage>
</organism>
<comment type="similarity">
    <text evidence="2">Belongs to the multicopper oxidase family.</text>
</comment>
<comment type="function">
    <text evidence="7">Laccase that catalyzes the oxidation of certain aromatic compounds, including L-dopa, to quinones, which then polymerize to melanin. Able to oxidize a wide variety of aromatic diphenol and diamino groups in the ortho, meta, and para positions but not monophenolic groups such as in phenol, tyramine, or tyrosine. Plays an important role in virulence. Plays a role in dissemination to extrapulmonary sites but is not involved in pulmonary growth or in elicitation of cellular immune responses in the lung.</text>
</comment>
<keyword evidence="4" id="KW-0186">Copper</keyword>
<dbReference type="PANTHER" id="PTHR11709">
    <property type="entry name" value="MULTI-COPPER OXIDASE"/>
    <property type="match status" value="1"/>
</dbReference>
<comment type="caution">
    <text evidence="13">The sequence shown here is derived from an EMBL/GenBank/DDBJ whole genome shotgun (WGS) entry which is preliminary data.</text>
</comment>
<dbReference type="InterPro" id="IPR045087">
    <property type="entry name" value="Cu-oxidase_fam"/>
</dbReference>
<evidence type="ECO:0000256" key="8">
    <source>
        <dbReference type="SAM" id="MobiDB-lite"/>
    </source>
</evidence>
<dbReference type="SUPFAM" id="SSF49503">
    <property type="entry name" value="Cupredoxins"/>
    <property type="match status" value="3"/>
</dbReference>
<dbReference type="InterPro" id="IPR011706">
    <property type="entry name" value="Cu-oxidase_C"/>
</dbReference>
<feature type="region of interest" description="Disordered" evidence="8">
    <location>
        <begin position="27"/>
        <end position="82"/>
    </location>
</feature>
<accession>A0A427YA26</accession>
<feature type="region of interest" description="Disordered" evidence="8">
    <location>
        <begin position="413"/>
        <end position="435"/>
    </location>
</feature>
<sequence>MHFPLAHTLLALATILRAVAEDNPIAPTSLDASATPTSGGDNTGATAETATTTGTGGGGGGGGAGGGPPGLPPYAPENYSYPQPPIPSVTAVLPTSFSLDPDFVITDQPTVREFTFDIATAAGSPSGFLRSMMVVNNQFPGPLIEVNEGDTVIVHVNNHLDIGQALHWHGISQNGTNWADGVSGISQCPIPPGASFTYKFTVNNQFGTFWWHAHHSNTMADGIVGAFIVHSVNDPVKRGQDFDEEHLLYLSDWMNDQSQVIVDALYSLEGYRGAQIPPPVDAVLFNGVGQTNCSVAQKGVPCSTNAPSEVVVEKGKRIRLRVINSGTHALYRFSIDNHVLNVVEVDDTEIKTLSVHEVPISPGQRLSIIVNTDQEGDAFWMRAGVGMHCIARQEPMVGLGVLRYDHGTAATKYRRSATDNSNQTPSQLPTTQPWGDLEIPDAPCMDIDNLHSVVPLIPENPPATPDGAHVFNSSFGQFFDPIDFANFSGFAFNGVPYFNKIFDPVLAQVQRGQDLNGSLFAHTTFPTLGAYDIIVNQLDNGVAHPFHLHGRKFHIVARGLGNITCLADAQANAAAGNGFVNFDNPLRRDTLFIPETSYAILRLVTDTPGVWPLHCHVGWHLSKGKLAMIIVRPDTVTKDVNGDGWSDLCYGTDPNAWGPQKRRFGRFMPPQGRKRVFRAVNGP</sequence>
<dbReference type="InterPro" id="IPR001117">
    <property type="entry name" value="Cu-oxidase_2nd"/>
</dbReference>
<dbReference type="Pfam" id="PF07731">
    <property type="entry name" value="Cu-oxidase_2"/>
    <property type="match status" value="1"/>
</dbReference>
<feature type="domain" description="Plastocyanin-like" evidence="11">
    <location>
        <begin position="531"/>
        <end position="633"/>
    </location>
</feature>
<dbReference type="GO" id="GO:0005507">
    <property type="term" value="F:copper ion binding"/>
    <property type="evidence" value="ECO:0007669"/>
    <property type="project" value="InterPro"/>
</dbReference>
<keyword evidence="3" id="KW-0134">Cell wall</keyword>
<dbReference type="InterPro" id="IPR011707">
    <property type="entry name" value="Cu-oxidase-like_N"/>
</dbReference>
<dbReference type="Proteomes" id="UP000279236">
    <property type="component" value="Unassembled WGS sequence"/>
</dbReference>
<protein>
    <submittedName>
        <fullName evidence="13">Laccase, multicopper oxidase, benzenediol:oxygen oxidorectuctase</fullName>
    </submittedName>
</protein>
<comment type="subcellular location">
    <subcellularLocation>
        <location evidence="1">Secreted</location>
        <location evidence="1">Cell wall</location>
    </subcellularLocation>
</comment>
<dbReference type="PANTHER" id="PTHR11709:SF414">
    <property type="entry name" value="ADR239WP"/>
    <property type="match status" value="1"/>
</dbReference>
<reference evidence="13 14" key="1">
    <citation type="submission" date="2018-11" db="EMBL/GenBank/DDBJ databases">
        <title>Genome sequence of Apiotrichum porosum DSM 27194.</title>
        <authorList>
            <person name="Aliyu H."/>
            <person name="Gorte O."/>
            <person name="Ochsenreither K."/>
        </authorList>
    </citation>
    <scope>NUCLEOTIDE SEQUENCE [LARGE SCALE GENOMIC DNA]</scope>
    <source>
        <strain evidence="13 14">DSM 27194</strain>
    </source>
</reference>
<evidence type="ECO:0000313" key="13">
    <source>
        <dbReference type="EMBL" id="RSH87952.1"/>
    </source>
</evidence>
<keyword evidence="9" id="KW-0732">Signal</keyword>
<proteinExistence type="inferred from homology"/>
<evidence type="ECO:0000256" key="3">
    <source>
        <dbReference type="ARBA" id="ARBA00022512"/>
    </source>
</evidence>
<dbReference type="InterPro" id="IPR008972">
    <property type="entry name" value="Cupredoxin"/>
</dbReference>
<keyword evidence="14" id="KW-1185">Reference proteome</keyword>
<evidence type="ECO:0000259" key="10">
    <source>
        <dbReference type="Pfam" id="PF00394"/>
    </source>
</evidence>
<dbReference type="STRING" id="105984.A0A427YA26"/>
<keyword evidence="3" id="KW-0964">Secreted</keyword>
<keyword evidence="5" id="KW-1015">Disulfide bond</keyword>
<evidence type="ECO:0000256" key="1">
    <source>
        <dbReference type="ARBA" id="ARBA00004191"/>
    </source>
</evidence>
<evidence type="ECO:0000256" key="4">
    <source>
        <dbReference type="ARBA" id="ARBA00023008"/>
    </source>
</evidence>
<evidence type="ECO:0000259" key="12">
    <source>
        <dbReference type="Pfam" id="PF07732"/>
    </source>
</evidence>
<dbReference type="EMBL" id="RSCE01000001">
    <property type="protein sequence ID" value="RSH87952.1"/>
    <property type="molecule type" value="Genomic_DNA"/>
</dbReference>
<feature type="domain" description="Plastocyanin-like" evidence="12">
    <location>
        <begin position="124"/>
        <end position="231"/>
    </location>
</feature>
<dbReference type="AlphaFoldDB" id="A0A427YA26"/>
<dbReference type="Gene3D" id="2.60.40.420">
    <property type="entry name" value="Cupredoxins - blue copper proteins"/>
    <property type="match status" value="3"/>
</dbReference>
<keyword evidence="6" id="KW-0325">Glycoprotein</keyword>
<evidence type="ECO:0000313" key="14">
    <source>
        <dbReference type="Proteomes" id="UP000279236"/>
    </source>
</evidence>
<feature type="domain" description="Plastocyanin-like" evidence="10">
    <location>
        <begin position="245"/>
        <end position="406"/>
    </location>
</feature>
<evidence type="ECO:0000259" key="11">
    <source>
        <dbReference type="Pfam" id="PF07731"/>
    </source>
</evidence>
<evidence type="ECO:0000256" key="2">
    <source>
        <dbReference type="ARBA" id="ARBA00010609"/>
    </source>
</evidence>
<dbReference type="Pfam" id="PF07732">
    <property type="entry name" value="Cu-oxidase_3"/>
    <property type="match status" value="1"/>
</dbReference>
<evidence type="ECO:0000256" key="7">
    <source>
        <dbReference type="ARBA" id="ARBA00055106"/>
    </source>
</evidence>
<evidence type="ECO:0000256" key="5">
    <source>
        <dbReference type="ARBA" id="ARBA00023157"/>
    </source>
</evidence>
<evidence type="ECO:0000256" key="9">
    <source>
        <dbReference type="SAM" id="SignalP"/>
    </source>
</evidence>
<feature type="signal peptide" evidence="9">
    <location>
        <begin position="1"/>
        <end position="20"/>
    </location>
</feature>
<dbReference type="FunFam" id="2.60.40.420:FF:000045">
    <property type="entry name" value="Laccase 2"/>
    <property type="match status" value="1"/>
</dbReference>
<gene>
    <name evidence="13" type="primary">LCC2_2</name>
    <name evidence="13" type="ORF">EHS24_000474</name>
</gene>
<dbReference type="RefSeq" id="XP_028480160.1">
    <property type="nucleotide sequence ID" value="XM_028616303.1"/>
</dbReference>